<dbReference type="Pfam" id="PF00270">
    <property type="entry name" value="DEAD"/>
    <property type="match status" value="1"/>
</dbReference>
<dbReference type="EC" id="5.6.2.4" evidence="8"/>
<dbReference type="SMART" id="SM00487">
    <property type="entry name" value="DEXDc"/>
    <property type="match status" value="1"/>
</dbReference>
<keyword evidence="5" id="KW-0413">Isomerase</keyword>
<dbReference type="GO" id="GO:0043138">
    <property type="term" value="F:3'-5' DNA helicase activity"/>
    <property type="evidence" value="ECO:0007669"/>
    <property type="project" value="UniProtKB-EC"/>
</dbReference>
<evidence type="ECO:0000259" key="11">
    <source>
        <dbReference type="PROSITE" id="PS51194"/>
    </source>
</evidence>
<evidence type="ECO:0000256" key="7">
    <source>
        <dbReference type="ARBA" id="ARBA00034617"/>
    </source>
</evidence>
<dbReference type="InterPro" id="IPR014001">
    <property type="entry name" value="Helicase_ATP-bd"/>
</dbReference>
<gene>
    <name evidence="12" type="ORF">QR46_3006</name>
</gene>
<feature type="compositionally biased region" description="Polar residues" evidence="9">
    <location>
        <begin position="55"/>
        <end position="64"/>
    </location>
</feature>
<feature type="region of interest" description="Disordered" evidence="9">
    <location>
        <begin position="30"/>
        <end position="99"/>
    </location>
</feature>
<accession>A0A132NSC9</accession>
<keyword evidence="2" id="KW-0547">Nucleotide-binding</keyword>
<evidence type="ECO:0000256" key="8">
    <source>
        <dbReference type="ARBA" id="ARBA00034808"/>
    </source>
</evidence>
<comment type="caution">
    <text evidence="12">The sequence shown here is derived from an EMBL/GenBank/DDBJ whole genome shotgun (WGS) entry which is preliminary data.</text>
</comment>
<protein>
    <recommendedName>
        <fullName evidence="8">DNA 3'-5' helicase</fullName>
        <ecNumber evidence="8">5.6.2.4</ecNumber>
    </recommendedName>
</protein>
<feature type="compositionally biased region" description="Polar residues" evidence="9">
    <location>
        <begin position="30"/>
        <end position="45"/>
    </location>
</feature>
<feature type="domain" description="Helicase C-terminal" evidence="11">
    <location>
        <begin position="381"/>
        <end position="534"/>
    </location>
</feature>
<organism evidence="12 13">
    <name type="scientific">Giardia duodenalis assemblage B</name>
    <dbReference type="NCBI Taxonomy" id="1394984"/>
    <lineage>
        <taxon>Eukaryota</taxon>
        <taxon>Metamonada</taxon>
        <taxon>Diplomonadida</taxon>
        <taxon>Hexamitidae</taxon>
        <taxon>Giardiinae</taxon>
        <taxon>Giardia</taxon>
    </lineage>
</organism>
<evidence type="ECO:0000313" key="13">
    <source>
        <dbReference type="Proteomes" id="UP000070089"/>
    </source>
</evidence>
<dbReference type="Gene3D" id="1.10.10.10">
    <property type="entry name" value="Winged helix-like DNA-binding domain superfamily/Winged helix DNA-binding domain"/>
    <property type="match status" value="1"/>
</dbReference>
<dbReference type="InterPro" id="IPR011545">
    <property type="entry name" value="DEAD/DEAH_box_helicase_dom"/>
</dbReference>
<evidence type="ECO:0000256" key="5">
    <source>
        <dbReference type="ARBA" id="ARBA00023235"/>
    </source>
</evidence>
<dbReference type="SUPFAM" id="SSF52540">
    <property type="entry name" value="P-loop containing nucleoside triphosphate hydrolases"/>
    <property type="match status" value="1"/>
</dbReference>
<evidence type="ECO:0000256" key="3">
    <source>
        <dbReference type="ARBA" id="ARBA00022840"/>
    </source>
</evidence>
<dbReference type="EMBL" id="JXTI01000088">
    <property type="protein sequence ID" value="KWX13013.1"/>
    <property type="molecule type" value="Genomic_DNA"/>
</dbReference>
<reference evidence="12 13" key="1">
    <citation type="journal article" date="2015" name="Mol. Biochem. Parasitol.">
        <title>Identification of polymorphic genes for use in assemblage B genotyping assays through comparative genomics of multiple assemblage B Giardia duodenalis isolates.</title>
        <authorList>
            <person name="Wielinga C."/>
            <person name="Thompson R.C."/>
            <person name="Monis P."/>
            <person name="Ryan U."/>
        </authorList>
    </citation>
    <scope>NUCLEOTIDE SEQUENCE [LARGE SCALE GENOMIC DNA]</scope>
    <source>
        <strain evidence="12 13">BAH15c1</strain>
    </source>
</reference>
<dbReference type="PANTHER" id="PTHR13710">
    <property type="entry name" value="DNA HELICASE RECQ FAMILY MEMBER"/>
    <property type="match status" value="1"/>
</dbReference>
<evidence type="ECO:0000256" key="4">
    <source>
        <dbReference type="ARBA" id="ARBA00023125"/>
    </source>
</evidence>
<keyword evidence="6" id="KW-0539">Nucleus</keyword>
<dbReference type="GO" id="GO:0005524">
    <property type="term" value="F:ATP binding"/>
    <property type="evidence" value="ECO:0007669"/>
    <property type="project" value="UniProtKB-KW"/>
</dbReference>
<dbReference type="PROSITE" id="PS51192">
    <property type="entry name" value="HELICASE_ATP_BIND_1"/>
    <property type="match status" value="1"/>
</dbReference>
<sequence>MEKIREHLDKMWEPIIILQSQVSQQGIFQSKPDQTHAQLQGSREGSSLDDLVTLGNDSSLSTVSEGAKEPNLKHQASAPSEPTLVNPGKPPNLIKKQPAPIHEDSPFTACFNHRPANIPLHKGFDEVAFFQDRTFPDEVYYKKAMQHIGFKEYRHGQRATLYCINTMRKVLAIMPTGHGKSALFVLPALASSRISVVIMPTVSLQQDQFNQWSHHLAVRVCTSQTGYKEGAIRPRDVAALTGPVLLIVTPEKLCIDAILQEAITSLTQKGRICLFAIDEAHLVLEWVSFRPEFLSAADLLQKWHMQGHSSLLLLTATLTSIGCRRLMEIFHFSHGDEADEMCTSEAQLLHRTSAADHLLVFPAYKENIFLDVVEIGAETPPVAEILGALQGYMAGSSIMYCRRRADNDVLASSLNHFVKKGFAESYHSSKRNLNEIVQRWLDGTTLCVCATIAFGMGINKPDVRLVIDTDPSGSINTMLQKIGRCGRDGKPAKAVLYYNCKELQKLLLIVARDHDLTLLSSAVSACLFYLRSDICKWRLMLLYFGQKIEQDEHELERCGHCSYCCMSQTADNTDQLPDSVDYQPLILSLLLFIEHNKAHEKDGKTGFTATINHLDKIYMKKQSKGRQRSEGPFYTKRQILRTVLELVQAGYLEFYMSGFQGTLCLRLNANRVIEAKTINYISTVYKSKQTTETI</sequence>
<dbReference type="Pfam" id="PF00271">
    <property type="entry name" value="Helicase_C"/>
    <property type="match status" value="1"/>
</dbReference>
<dbReference type="Proteomes" id="UP000070089">
    <property type="component" value="Unassembled WGS sequence"/>
</dbReference>
<dbReference type="GO" id="GO:0005634">
    <property type="term" value="C:nucleus"/>
    <property type="evidence" value="ECO:0007669"/>
    <property type="project" value="TreeGrafter"/>
</dbReference>
<dbReference type="InterPro" id="IPR001650">
    <property type="entry name" value="Helicase_C-like"/>
</dbReference>
<comment type="similarity">
    <text evidence="1">Belongs to the helicase family. RecQ subfamily.</text>
</comment>
<dbReference type="InterPro" id="IPR036388">
    <property type="entry name" value="WH-like_DNA-bd_sf"/>
</dbReference>
<evidence type="ECO:0000256" key="1">
    <source>
        <dbReference type="ARBA" id="ARBA00005446"/>
    </source>
</evidence>
<dbReference type="VEuPathDB" id="GiardiaDB:QR46_3006"/>
<evidence type="ECO:0000313" key="12">
    <source>
        <dbReference type="EMBL" id="KWX13013.1"/>
    </source>
</evidence>
<evidence type="ECO:0000256" key="9">
    <source>
        <dbReference type="SAM" id="MobiDB-lite"/>
    </source>
</evidence>
<keyword evidence="4" id="KW-0238">DNA-binding</keyword>
<dbReference type="PROSITE" id="PS51194">
    <property type="entry name" value="HELICASE_CTER"/>
    <property type="match status" value="1"/>
</dbReference>
<keyword evidence="12" id="KW-0347">Helicase</keyword>
<evidence type="ECO:0000256" key="6">
    <source>
        <dbReference type="ARBA" id="ARBA00023242"/>
    </source>
</evidence>
<dbReference type="OrthoDB" id="10261556at2759"/>
<keyword evidence="12" id="KW-0378">Hydrolase</keyword>
<name>A0A132NSC9_GIAIN</name>
<comment type="catalytic activity">
    <reaction evidence="7">
        <text>Couples ATP hydrolysis with the unwinding of duplex DNA by translocating in the 3'-5' direction.</text>
        <dbReference type="EC" id="5.6.2.4"/>
    </reaction>
</comment>
<dbReference type="SMART" id="SM00490">
    <property type="entry name" value="HELICc"/>
    <property type="match status" value="1"/>
</dbReference>
<feature type="domain" description="Helicase ATP-binding" evidence="10">
    <location>
        <begin position="161"/>
        <end position="336"/>
    </location>
</feature>
<proteinExistence type="inferred from homology"/>
<dbReference type="GO" id="GO:0005694">
    <property type="term" value="C:chromosome"/>
    <property type="evidence" value="ECO:0007669"/>
    <property type="project" value="TreeGrafter"/>
</dbReference>
<dbReference type="GO" id="GO:0000724">
    <property type="term" value="P:double-strand break repair via homologous recombination"/>
    <property type="evidence" value="ECO:0007669"/>
    <property type="project" value="TreeGrafter"/>
</dbReference>
<dbReference type="GO" id="GO:0009378">
    <property type="term" value="F:four-way junction helicase activity"/>
    <property type="evidence" value="ECO:0007669"/>
    <property type="project" value="TreeGrafter"/>
</dbReference>
<evidence type="ECO:0000259" key="10">
    <source>
        <dbReference type="PROSITE" id="PS51192"/>
    </source>
</evidence>
<keyword evidence="3" id="KW-0067">ATP-binding</keyword>
<dbReference type="GO" id="GO:0003677">
    <property type="term" value="F:DNA binding"/>
    <property type="evidence" value="ECO:0007669"/>
    <property type="project" value="UniProtKB-KW"/>
</dbReference>
<dbReference type="AlphaFoldDB" id="A0A132NSC9"/>
<dbReference type="GO" id="GO:0005737">
    <property type="term" value="C:cytoplasm"/>
    <property type="evidence" value="ECO:0007669"/>
    <property type="project" value="TreeGrafter"/>
</dbReference>
<dbReference type="InterPro" id="IPR027417">
    <property type="entry name" value="P-loop_NTPase"/>
</dbReference>
<dbReference type="Gene3D" id="3.40.50.300">
    <property type="entry name" value="P-loop containing nucleotide triphosphate hydrolases"/>
    <property type="match status" value="2"/>
</dbReference>
<dbReference type="PANTHER" id="PTHR13710:SF153">
    <property type="entry name" value="RECQ-LIKE DNA HELICASE BLM"/>
    <property type="match status" value="1"/>
</dbReference>
<evidence type="ECO:0000256" key="2">
    <source>
        <dbReference type="ARBA" id="ARBA00022741"/>
    </source>
</evidence>